<keyword evidence="1" id="KW-0238">DNA-binding</keyword>
<dbReference type="Gene3D" id="3.40.50.2300">
    <property type="match status" value="1"/>
</dbReference>
<organism evidence="4 5">
    <name type="scientific">Phragmitibacter flavus</name>
    <dbReference type="NCBI Taxonomy" id="2576071"/>
    <lineage>
        <taxon>Bacteria</taxon>
        <taxon>Pseudomonadati</taxon>
        <taxon>Verrucomicrobiota</taxon>
        <taxon>Verrucomicrobiia</taxon>
        <taxon>Verrucomicrobiales</taxon>
        <taxon>Verrucomicrobiaceae</taxon>
        <taxon>Phragmitibacter</taxon>
    </lineage>
</organism>
<dbReference type="EMBL" id="VAUV01000002">
    <property type="protein sequence ID" value="TLD72228.1"/>
    <property type="molecule type" value="Genomic_DNA"/>
</dbReference>
<dbReference type="RefSeq" id="WP_138084583.1">
    <property type="nucleotide sequence ID" value="NZ_VAUV01000002.1"/>
</dbReference>
<dbReference type="SUPFAM" id="SSF52172">
    <property type="entry name" value="CheY-like"/>
    <property type="match status" value="1"/>
</dbReference>
<feature type="domain" description="Response regulatory" evidence="3">
    <location>
        <begin position="16"/>
        <end position="132"/>
    </location>
</feature>
<evidence type="ECO:0000256" key="2">
    <source>
        <dbReference type="PROSITE-ProRule" id="PRU00169"/>
    </source>
</evidence>
<dbReference type="InterPro" id="IPR011006">
    <property type="entry name" value="CheY-like_superfamily"/>
</dbReference>
<keyword evidence="2" id="KW-0597">Phosphoprotein</keyword>
<keyword evidence="5" id="KW-1185">Reference proteome</keyword>
<dbReference type="SMART" id="SM00448">
    <property type="entry name" value="REC"/>
    <property type="match status" value="1"/>
</dbReference>
<evidence type="ECO:0000259" key="3">
    <source>
        <dbReference type="PROSITE" id="PS50110"/>
    </source>
</evidence>
<gene>
    <name evidence="4" type="ORF">FEM03_02405</name>
</gene>
<dbReference type="InterPro" id="IPR001789">
    <property type="entry name" value="Sig_transdc_resp-reg_receiver"/>
</dbReference>
<dbReference type="AlphaFoldDB" id="A0A5R8KIS7"/>
<dbReference type="PROSITE" id="PS50110">
    <property type="entry name" value="RESPONSE_REGULATORY"/>
    <property type="match status" value="1"/>
</dbReference>
<name>A0A5R8KIS7_9BACT</name>
<evidence type="ECO:0000313" key="5">
    <source>
        <dbReference type="Proteomes" id="UP000306196"/>
    </source>
</evidence>
<dbReference type="OrthoDB" id="9790669at2"/>
<evidence type="ECO:0000313" key="4">
    <source>
        <dbReference type="EMBL" id="TLD72228.1"/>
    </source>
</evidence>
<dbReference type="InterPro" id="IPR039420">
    <property type="entry name" value="WalR-like"/>
</dbReference>
<feature type="modified residue" description="4-aspartylphosphate" evidence="2">
    <location>
        <position position="67"/>
    </location>
</feature>
<comment type="caution">
    <text evidence="4">The sequence shown here is derived from an EMBL/GenBank/DDBJ whole genome shotgun (WGS) entry which is preliminary data.</text>
</comment>
<proteinExistence type="predicted"/>
<protein>
    <submittedName>
        <fullName evidence="4">Response regulator transcription factor</fullName>
    </submittedName>
</protein>
<dbReference type="PANTHER" id="PTHR43214">
    <property type="entry name" value="TWO-COMPONENT RESPONSE REGULATOR"/>
    <property type="match status" value="1"/>
</dbReference>
<dbReference type="Pfam" id="PF00072">
    <property type="entry name" value="Response_reg"/>
    <property type="match status" value="1"/>
</dbReference>
<sequence>MPSSSKPTAAVSKPIRIAALDDHSIIRAIIRTIAEDAPDMELAWSAHSIADAREKLASDVPDLVLVDVTLPDGEGYEFIEEALKQHPHVPMLVISMHHEERYARRAHAAGARGYVMKNISPHDLVHLIQRVLRGEMVFDPALALH</sequence>
<accession>A0A5R8KIS7</accession>
<evidence type="ECO:0000256" key="1">
    <source>
        <dbReference type="ARBA" id="ARBA00023125"/>
    </source>
</evidence>
<dbReference type="GO" id="GO:0003677">
    <property type="term" value="F:DNA binding"/>
    <property type="evidence" value="ECO:0007669"/>
    <property type="project" value="UniProtKB-KW"/>
</dbReference>
<dbReference type="GO" id="GO:0000160">
    <property type="term" value="P:phosphorelay signal transduction system"/>
    <property type="evidence" value="ECO:0007669"/>
    <property type="project" value="InterPro"/>
</dbReference>
<dbReference type="Proteomes" id="UP000306196">
    <property type="component" value="Unassembled WGS sequence"/>
</dbReference>
<reference evidence="4 5" key="1">
    <citation type="submission" date="2019-05" db="EMBL/GenBank/DDBJ databases">
        <title>Verrucobacter flavum gen. nov., sp. nov. a new member of the family Verrucomicrobiaceae.</title>
        <authorList>
            <person name="Szuroczki S."/>
            <person name="Abbaszade G."/>
            <person name="Szabo A."/>
            <person name="Felfoldi T."/>
            <person name="Schumann P."/>
            <person name="Boka K."/>
            <person name="Keki Z."/>
            <person name="Toumi M."/>
            <person name="Toth E."/>
        </authorList>
    </citation>
    <scope>NUCLEOTIDE SEQUENCE [LARGE SCALE GENOMIC DNA]</scope>
    <source>
        <strain evidence="4 5">MG-N-17</strain>
    </source>
</reference>